<evidence type="ECO:0000256" key="3">
    <source>
        <dbReference type="SAM" id="SignalP"/>
    </source>
</evidence>
<gene>
    <name evidence="5" type="ORF">MN116_001950</name>
</gene>
<keyword evidence="2 3" id="KW-0732">Signal</keyword>
<name>A0AAE2D9A7_SCHME</name>
<protein>
    <recommendedName>
        <fullName evidence="4">DUF3456 domain-containing protein</fullName>
    </recommendedName>
</protein>
<dbReference type="Pfam" id="PF11938">
    <property type="entry name" value="DUF3456"/>
    <property type="match status" value="1"/>
</dbReference>
<dbReference type="PANTHER" id="PTHR15382:SF8">
    <property type="entry name" value="CANOPY B"/>
    <property type="match status" value="1"/>
</dbReference>
<reference evidence="5" key="2">
    <citation type="journal article" date="2023" name="Infect Dis Poverty">
        <title>Chromosome-scale genome of the human blood fluke Schistosoma mekongi and its implications for public health.</title>
        <authorList>
            <person name="Zhou M."/>
            <person name="Xu L."/>
            <person name="Xu D."/>
            <person name="Chen W."/>
            <person name="Khan J."/>
            <person name="Hu Y."/>
            <person name="Huang H."/>
            <person name="Wei H."/>
            <person name="Zhang Y."/>
            <person name="Chusongsang P."/>
            <person name="Tanasarnprasert K."/>
            <person name="Hu X."/>
            <person name="Limpanont Y."/>
            <person name="Lv Z."/>
        </authorList>
    </citation>
    <scope>NUCLEOTIDE SEQUENCE</scope>
    <source>
        <strain evidence="5">LV_2022a</strain>
    </source>
</reference>
<comment type="similarity">
    <text evidence="1">Belongs to the canopy family.</text>
</comment>
<evidence type="ECO:0000256" key="1">
    <source>
        <dbReference type="ARBA" id="ARBA00007285"/>
    </source>
</evidence>
<feature type="domain" description="DUF3456" evidence="4">
    <location>
        <begin position="33"/>
        <end position="190"/>
    </location>
</feature>
<reference evidence="5" key="1">
    <citation type="submission" date="2022-04" db="EMBL/GenBank/DDBJ databases">
        <authorList>
            <person name="Xu L."/>
            <person name="Lv Z."/>
        </authorList>
    </citation>
    <scope>NUCLEOTIDE SEQUENCE</scope>
    <source>
        <strain evidence="5">LV_2022a</strain>
    </source>
</reference>
<evidence type="ECO:0000256" key="2">
    <source>
        <dbReference type="ARBA" id="ARBA00022729"/>
    </source>
</evidence>
<dbReference type="PANTHER" id="PTHR15382">
    <property type="entry name" value="CTG4A-RELATED"/>
    <property type="match status" value="1"/>
</dbReference>
<proteinExistence type="inferred from homology"/>
<feature type="signal peptide" evidence="3">
    <location>
        <begin position="1"/>
        <end position="16"/>
    </location>
</feature>
<evidence type="ECO:0000313" key="5">
    <source>
        <dbReference type="EMBL" id="KAK4474835.1"/>
    </source>
</evidence>
<dbReference type="EMBL" id="JALJAT010000001">
    <property type="protein sequence ID" value="KAK4474835.1"/>
    <property type="molecule type" value="Genomic_DNA"/>
</dbReference>
<dbReference type="InterPro" id="IPR021852">
    <property type="entry name" value="DUF3456"/>
</dbReference>
<comment type="caution">
    <text evidence="5">The sequence shown here is derived from an EMBL/GenBank/DDBJ whole genome shotgun (WGS) entry which is preliminary data.</text>
</comment>
<organism evidence="5 6">
    <name type="scientific">Schistosoma mekongi</name>
    <name type="common">Parasitic worm</name>
    <dbReference type="NCBI Taxonomy" id="38744"/>
    <lineage>
        <taxon>Eukaryota</taxon>
        <taxon>Metazoa</taxon>
        <taxon>Spiralia</taxon>
        <taxon>Lophotrochozoa</taxon>
        <taxon>Platyhelminthes</taxon>
        <taxon>Trematoda</taxon>
        <taxon>Digenea</taxon>
        <taxon>Strigeidida</taxon>
        <taxon>Schistosomatoidea</taxon>
        <taxon>Schistosomatidae</taxon>
        <taxon>Schistosoma</taxon>
    </lineage>
</organism>
<evidence type="ECO:0000259" key="4">
    <source>
        <dbReference type="Pfam" id="PF11938"/>
    </source>
</evidence>
<sequence>MYLNVMPLGSIPIVISLLLVSSDMMTDVVFPSKCEVCKLLVTEILSRLQETKSSDALDLHYFQGDPTKLKYDTSELRIYEVLDDPPICNRLLQYRVHKERQDSTRFDKSMPQTMKSLSELVNRGVDVKLDVPFELWDKPSVEVTNLFTQCIPLVNEYHETIEEWFHNNQNRNLYDYLCRENVLNESSQECLDEKPANQLKPSTALHSSEEL</sequence>
<dbReference type="Proteomes" id="UP001292079">
    <property type="component" value="Unassembled WGS sequence"/>
</dbReference>
<dbReference type="AlphaFoldDB" id="A0AAE2D9A7"/>
<feature type="chain" id="PRO_5042194857" description="DUF3456 domain-containing protein" evidence="3">
    <location>
        <begin position="17"/>
        <end position="211"/>
    </location>
</feature>
<evidence type="ECO:0000313" key="6">
    <source>
        <dbReference type="Proteomes" id="UP001292079"/>
    </source>
</evidence>
<keyword evidence="6" id="KW-1185">Reference proteome</keyword>
<accession>A0AAE2D9A7</accession>